<keyword evidence="2" id="KW-1185">Reference proteome</keyword>
<reference evidence="1 2" key="1">
    <citation type="submission" date="2024-01" db="EMBL/GenBank/DDBJ databases">
        <title>Genome assemblies of Stephania.</title>
        <authorList>
            <person name="Yang L."/>
        </authorList>
    </citation>
    <scope>NUCLEOTIDE SEQUENCE [LARGE SCALE GENOMIC DNA]</scope>
    <source>
        <strain evidence="1">QJT</strain>
        <tissue evidence="1">Leaf</tissue>
    </source>
</reference>
<gene>
    <name evidence="1" type="ORF">Sjap_012194</name>
</gene>
<evidence type="ECO:0000313" key="1">
    <source>
        <dbReference type="EMBL" id="KAK9122592.1"/>
    </source>
</evidence>
<dbReference type="Proteomes" id="UP001417504">
    <property type="component" value="Unassembled WGS sequence"/>
</dbReference>
<organism evidence="1 2">
    <name type="scientific">Stephania japonica</name>
    <dbReference type="NCBI Taxonomy" id="461633"/>
    <lineage>
        <taxon>Eukaryota</taxon>
        <taxon>Viridiplantae</taxon>
        <taxon>Streptophyta</taxon>
        <taxon>Embryophyta</taxon>
        <taxon>Tracheophyta</taxon>
        <taxon>Spermatophyta</taxon>
        <taxon>Magnoliopsida</taxon>
        <taxon>Ranunculales</taxon>
        <taxon>Menispermaceae</taxon>
        <taxon>Menispermoideae</taxon>
        <taxon>Cissampelideae</taxon>
        <taxon>Stephania</taxon>
    </lineage>
</organism>
<protein>
    <submittedName>
        <fullName evidence="1">Uncharacterized protein</fullName>
    </submittedName>
</protein>
<comment type="caution">
    <text evidence="1">The sequence shown here is derived from an EMBL/GenBank/DDBJ whole genome shotgun (WGS) entry which is preliminary data.</text>
</comment>
<sequence length="67" mass="7623">MLINPSYILGEHDKQGKCAIKINAFVPISNIVFENIIHVHFLKQASRTLGKIIMQATNKITRRSSHH</sequence>
<evidence type="ECO:0000313" key="2">
    <source>
        <dbReference type="Proteomes" id="UP001417504"/>
    </source>
</evidence>
<dbReference type="EMBL" id="JBBNAE010000005">
    <property type="protein sequence ID" value="KAK9122592.1"/>
    <property type="molecule type" value="Genomic_DNA"/>
</dbReference>
<accession>A0AAP0IVG6</accession>
<name>A0AAP0IVG6_9MAGN</name>
<proteinExistence type="predicted"/>
<dbReference type="AlphaFoldDB" id="A0AAP0IVG6"/>